<dbReference type="InterPro" id="IPR032466">
    <property type="entry name" value="Metal_Hydrolase"/>
</dbReference>
<sequence length="240" mass="26619">MVDQTSGGLRENDHDLLFDEDLNHLKHANAIRDMSEKTGLNIILGCGWYRETYYEQRLWRMRTDDIADEIVKDVSVGIDGTDVRAGFIGEIGAHFNWLSAIEERVLRAAARAQVETGVALGTHATRGPQGLDQLDVLEQEGVDLSRVVVAHSGGYPRHKYHAEIARRGAYISFDRMGSLKTGNDYERNRTLGLIKWAIDEGLIRNLSSRTTSATTPTTQSMAGAATTFCPPRDSQSSAKR</sequence>
<accession>A0AA35TEB9</accession>
<evidence type="ECO:0000256" key="4">
    <source>
        <dbReference type="PROSITE-ProRule" id="PRU00679"/>
    </source>
</evidence>
<dbReference type="GO" id="GO:0008270">
    <property type="term" value="F:zinc ion binding"/>
    <property type="evidence" value="ECO:0007669"/>
    <property type="project" value="InterPro"/>
</dbReference>
<dbReference type="EMBL" id="CASHTH010003561">
    <property type="protein sequence ID" value="CAI8046408.1"/>
    <property type="molecule type" value="Genomic_DNA"/>
</dbReference>
<comment type="cofactor">
    <cofactor evidence="1">
        <name>a divalent metal cation</name>
        <dbReference type="ChEBI" id="CHEBI:60240"/>
    </cofactor>
</comment>
<evidence type="ECO:0000313" key="6">
    <source>
        <dbReference type="EMBL" id="CAI8046408.1"/>
    </source>
</evidence>
<dbReference type="GO" id="GO:0016787">
    <property type="term" value="F:hydrolase activity"/>
    <property type="evidence" value="ECO:0007669"/>
    <property type="project" value="UniProtKB-KW"/>
</dbReference>
<proteinExistence type="inferred from homology"/>
<feature type="compositionally biased region" description="Low complexity" evidence="5">
    <location>
        <begin position="209"/>
        <end position="220"/>
    </location>
</feature>
<comment type="caution">
    <text evidence="6">The sequence shown here is derived from an EMBL/GenBank/DDBJ whole genome shotgun (WGS) entry which is preliminary data.</text>
</comment>
<dbReference type="Gene3D" id="3.20.20.140">
    <property type="entry name" value="Metal-dependent hydrolases"/>
    <property type="match status" value="1"/>
</dbReference>
<keyword evidence="2" id="KW-0479">Metal-binding</keyword>
<evidence type="ECO:0000256" key="1">
    <source>
        <dbReference type="ARBA" id="ARBA00001968"/>
    </source>
</evidence>
<name>A0AA35TEB9_GEOBA</name>
<dbReference type="Pfam" id="PF02126">
    <property type="entry name" value="PTE"/>
    <property type="match status" value="1"/>
</dbReference>
<dbReference type="PANTHER" id="PTHR10819">
    <property type="entry name" value="PHOSPHOTRIESTERASE-RELATED"/>
    <property type="match status" value="1"/>
</dbReference>
<dbReference type="SUPFAM" id="SSF51556">
    <property type="entry name" value="Metallo-dependent hydrolases"/>
    <property type="match status" value="1"/>
</dbReference>
<keyword evidence="7" id="KW-1185">Reference proteome</keyword>
<keyword evidence="3" id="KW-0378">Hydrolase</keyword>
<feature type="region of interest" description="Disordered" evidence="5">
    <location>
        <begin position="209"/>
        <end position="240"/>
    </location>
</feature>
<evidence type="ECO:0000313" key="7">
    <source>
        <dbReference type="Proteomes" id="UP001174909"/>
    </source>
</evidence>
<dbReference type="AlphaFoldDB" id="A0AA35TEB9"/>
<dbReference type="PROSITE" id="PS51347">
    <property type="entry name" value="PHOSPHOTRIESTERASE_2"/>
    <property type="match status" value="1"/>
</dbReference>
<organism evidence="6 7">
    <name type="scientific">Geodia barretti</name>
    <name type="common">Barrett's horny sponge</name>
    <dbReference type="NCBI Taxonomy" id="519541"/>
    <lineage>
        <taxon>Eukaryota</taxon>
        <taxon>Metazoa</taxon>
        <taxon>Porifera</taxon>
        <taxon>Demospongiae</taxon>
        <taxon>Heteroscleromorpha</taxon>
        <taxon>Tetractinellida</taxon>
        <taxon>Astrophorina</taxon>
        <taxon>Geodiidae</taxon>
        <taxon>Geodia</taxon>
    </lineage>
</organism>
<reference evidence="6" key="1">
    <citation type="submission" date="2023-03" db="EMBL/GenBank/DDBJ databases">
        <authorList>
            <person name="Steffen K."/>
            <person name="Cardenas P."/>
        </authorList>
    </citation>
    <scope>NUCLEOTIDE SEQUENCE</scope>
</reference>
<dbReference type="PANTHER" id="PTHR10819:SF3">
    <property type="entry name" value="PHOSPHOTRIESTERASE-RELATED PROTEIN"/>
    <property type="match status" value="1"/>
</dbReference>
<evidence type="ECO:0000256" key="3">
    <source>
        <dbReference type="ARBA" id="ARBA00022801"/>
    </source>
</evidence>
<protein>
    <submittedName>
        <fullName evidence="6">Phosphotriesterase homology protein</fullName>
    </submittedName>
</protein>
<comment type="similarity">
    <text evidence="4">Belongs to the metallo-dependent hydrolases superfamily. Phosphotriesterase family.</text>
</comment>
<dbReference type="Proteomes" id="UP001174909">
    <property type="component" value="Unassembled WGS sequence"/>
</dbReference>
<evidence type="ECO:0000256" key="2">
    <source>
        <dbReference type="ARBA" id="ARBA00022723"/>
    </source>
</evidence>
<evidence type="ECO:0000256" key="5">
    <source>
        <dbReference type="SAM" id="MobiDB-lite"/>
    </source>
</evidence>
<dbReference type="InterPro" id="IPR001559">
    <property type="entry name" value="Phosphotriesterase"/>
</dbReference>
<gene>
    <name evidence="6" type="ORF">GBAR_LOCUS25671</name>
</gene>
<comment type="caution">
    <text evidence="4">Lacks conserved residue(s) required for the propagation of feature annotation.</text>
</comment>